<dbReference type="EMBL" id="CP059732">
    <property type="protein sequence ID" value="QMW02295.1"/>
    <property type="molecule type" value="Genomic_DNA"/>
</dbReference>
<proteinExistence type="predicted"/>
<reference evidence="1 2" key="1">
    <citation type="submission" date="2020-07" db="EMBL/GenBank/DDBJ databases">
        <title>Spirosoma foliorum sp. nov., isolated from the leaves on the Nejang mountain Korea, Republic of.</title>
        <authorList>
            <person name="Ho H."/>
            <person name="Lee Y.-J."/>
            <person name="Nurcahyanto D.-A."/>
            <person name="Kim S.-G."/>
        </authorList>
    </citation>
    <scope>NUCLEOTIDE SEQUENCE [LARGE SCALE GENOMIC DNA]</scope>
    <source>
        <strain evidence="1 2">PL0136</strain>
    </source>
</reference>
<dbReference type="AlphaFoldDB" id="A0A7G5GTV3"/>
<accession>A0A7G5GTV3</accession>
<keyword evidence="2" id="KW-1185">Reference proteome</keyword>
<evidence type="ECO:0000313" key="2">
    <source>
        <dbReference type="Proteomes" id="UP000515369"/>
    </source>
</evidence>
<dbReference type="Proteomes" id="UP000515369">
    <property type="component" value="Chromosome"/>
</dbReference>
<gene>
    <name evidence="1" type="ORF">H3H32_30960</name>
</gene>
<sequence length="152" mass="17368">MRCRKSSAIHQAEGDVNKGVRATKSIDLDTTQPATRKRLYRAIRALPAGTYAVDLIRKRWRVGDGQRGYYWSYLVVEVGRLIRMDRDKTDKVLNALFLCEQCEIAGQVVTVVRSLSDLDPPGAAQYFDEIAAWVYNNYRVRLTPPDPAKRKH</sequence>
<organism evidence="1 2">
    <name type="scientific">Spirosoma foliorum</name>
    <dbReference type="NCBI Taxonomy" id="2710596"/>
    <lineage>
        <taxon>Bacteria</taxon>
        <taxon>Pseudomonadati</taxon>
        <taxon>Bacteroidota</taxon>
        <taxon>Cytophagia</taxon>
        <taxon>Cytophagales</taxon>
        <taxon>Cytophagaceae</taxon>
        <taxon>Spirosoma</taxon>
    </lineage>
</organism>
<evidence type="ECO:0000313" key="1">
    <source>
        <dbReference type="EMBL" id="QMW02295.1"/>
    </source>
</evidence>
<dbReference type="KEGG" id="sfol:H3H32_30960"/>
<dbReference type="RefSeq" id="WP_182459604.1">
    <property type="nucleotide sequence ID" value="NZ_CP059732.1"/>
</dbReference>
<protein>
    <submittedName>
        <fullName evidence="1">Uncharacterized protein</fullName>
    </submittedName>
</protein>
<name>A0A7G5GTV3_9BACT</name>